<dbReference type="AlphaFoldDB" id="A0A1G7WET0"/>
<evidence type="ECO:0000313" key="1">
    <source>
        <dbReference type="EMBL" id="SDG70492.1"/>
    </source>
</evidence>
<proteinExistence type="predicted"/>
<dbReference type="EMBL" id="FNAX01000026">
    <property type="protein sequence ID" value="SDG70492.1"/>
    <property type="molecule type" value="Genomic_DNA"/>
</dbReference>
<name>A0A1G7WET0_9ACTN</name>
<evidence type="ECO:0000313" key="2">
    <source>
        <dbReference type="Proteomes" id="UP000198614"/>
    </source>
</evidence>
<protein>
    <submittedName>
        <fullName evidence="1">Uncharacterized protein</fullName>
    </submittedName>
</protein>
<gene>
    <name evidence="1" type="ORF">SAMN05216260_12670</name>
</gene>
<accession>A0A1G7WET0</accession>
<sequence length="60" mass="6463">MTVAIAALYVALLVEVFALARVGVNVLSPAKPVGRGVPYSGALLRHMAHDRYVREMARNA</sequence>
<dbReference type="Proteomes" id="UP000198614">
    <property type="component" value="Unassembled WGS sequence"/>
</dbReference>
<reference evidence="1 2" key="1">
    <citation type="submission" date="2016-10" db="EMBL/GenBank/DDBJ databases">
        <authorList>
            <person name="de Groot N.N."/>
        </authorList>
    </citation>
    <scope>NUCLEOTIDE SEQUENCE [LARGE SCALE GENOMIC DNA]</scope>
    <source>
        <strain evidence="1 2">CGMCC 4.1859</strain>
    </source>
</reference>
<organism evidence="1 2">
    <name type="scientific">Streptomyces griseoaurantiacus</name>
    <dbReference type="NCBI Taxonomy" id="68213"/>
    <lineage>
        <taxon>Bacteria</taxon>
        <taxon>Bacillati</taxon>
        <taxon>Actinomycetota</taxon>
        <taxon>Actinomycetes</taxon>
        <taxon>Kitasatosporales</taxon>
        <taxon>Streptomycetaceae</taxon>
        <taxon>Streptomyces</taxon>
        <taxon>Streptomyces aurantiacus group</taxon>
    </lineage>
</organism>